<feature type="compositionally biased region" description="Polar residues" evidence="1">
    <location>
        <begin position="39"/>
        <end position="59"/>
    </location>
</feature>
<organism evidence="2 3">
    <name type="scientific">Nothophoma quercina</name>
    <dbReference type="NCBI Taxonomy" id="749835"/>
    <lineage>
        <taxon>Eukaryota</taxon>
        <taxon>Fungi</taxon>
        <taxon>Dikarya</taxon>
        <taxon>Ascomycota</taxon>
        <taxon>Pezizomycotina</taxon>
        <taxon>Dothideomycetes</taxon>
        <taxon>Pleosporomycetidae</taxon>
        <taxon>Pleosporales</taxon>
        <taxon>Pleosporineae</taxon>
        <taxon>Didymellaceae</taxon>
        <taxon>Nothophoma</taxon>
    </lineage>
</organism>
<dbReference type="Proteomes" id="UP001521222">
    <property type="component" value="Unassembled WGS sequence"/>
</dbReference>
<comment type="caution">
    <text evidence="2">The sequence shown here is derived from an EMBL/GenBank/DDBJ whole genome shotgun (WGS) entry which is preliminary data.</text>
</comment>
<sequence length="71" mass="7881">MPTSEWKLNPACNKWYREISDPATGAVLRYEYAQEDSNDAQASTAHVPQSTASHASTEYGNPMSPYSELDN</sequence>
<dbReference type="EMBL" id="JAKIXB020000029">
    <property type="protein sequence ID" value="KAL1596226.1"/>
    <property type="molecule type" value="Genomic_DNA"/>
</dbReference>
<evidence type="ECO:0000313" key="3">
    <source>
        <dbReference type="Proteomes" id="UP001521222"/>
    </source>
</evidence>
<protein>
    <submittedName>
        <fullName evidence="2">Uncharacterized protein</fullName>
    </submittedName>
</protein>
<evidence type="ECO:0000256" key="1">
    <source>
        <dbReference type="SAM" id="MobiDB-lite"/>
    </source>
</evidence>
<reference evidence="2 3" key="1">
    <citation type="submission" date="2024-02" db="EMBL/GenBank/DDBJ databases">
        <title>De novo assembly and annotation of 12 fungi associated with fruit tree decline syndrome in Ontario, Canada.</title>
        <authorList>
            <person name="Sulman M."/>
            <person name="Ellouze W."/>
            <person name="Ilyukhin E."/>
        </authorList>
    </citation>
    <scope>NUCLEOTIDE SEQUENCE [LARGE SCALE GENOMIC DNA]</scope>
    <source>
        <strain evidence="2 3">M97-236</strain>
    </source>
</reference>
<keyword evidence="3" id="KW-1185">Reference proteome</keyword>
<name>A0ABR3QVN1_9PLEO</name>
<feature type="region of interest" description="Disordered" evidence="1">
    <location>
        <begin position="35"/>
        <end position="71"/>
    </location>
</feature>
<accession>A0ABR3QVN1</accession>
<proteinExistence type="predicted"/>
<gene>
    <name evidence="2" type="ORF">SLS59_007925</name>
</gene>
<evidence type="ECO:0000313" key="2">
    <source>
        <dbReference type="EMBL" id="KAL1596226.1"/>
    </source>
</evidence>